<evidence type="ECO:0000256" key="1">
    <source>
        <dbReference type="SAM" id="MobiDB-lite"/>
    </source>
</evidence>
<dbReference type="InterPro" id="IPR010323">
    <property type="entry name" value="DUF924"/>
</dbReference>
<dbReference type="Proteomes" id="UP000249082">
    <property type="component" value="Unassembled WGS sequence"/>
</dbReference>
<organism evidence="2 3">
    <name type="scientific">Novosphingobium pentaromativorans</name>
    <dbReference type="NCBI Taxonomy" id="205844"/>
    <lineage>
        <taxon>Bacteria</taxon>
        <taxon>Pseudomonadati</taxon>
        <taxon>Pseudomonadota</taxon>
        <taxon>Alphaproteobacteria</taxon>
        <taxon>Sphingomonadales</taxon>
        <taxon>Sphingomonadaceae</taxon>
        <taxon>Novosphingobium</taxon>
    </lineage>
</organism>
<evidence type="ECO:0000313" key="3">
    <source>
        <dbReference type="Proteomes" id="UP000249082"/>
    </source>
</evidence>
<dbReference type="AlphaFoldDB" id="A0A2W5NUT1"/>
<sequence>MECEQARVLDFWFRELSPADWFGAADSLDPIVRDRFGELHAQAAAGLLDDWAGSPLGRLSLIIVLDQFSRHIFRGTANAFALDERAQKLALDGIGKAMDERLSFAQRQFFYMPLMHAEDPALQRLSVECFEKLKAFADQVLQFAQSHQKEVARFGRFPHRNAALGRRSSDDETAFMTGNPPHDDARQIE</sequence>
<reference evidence="2 3" key="1">
    <citation type="submission" date="2017-08" db="EMBL/GenBank/DDBJ databases">
        <title>Infants hospitalized years apart are colonized by the same room-sourced microbial strains.</title>
        <authorList>
            <person name="Brooks B."/>
            <person name="Olm M.R."/>
            <person name="Firek B.A."/>
            <person name="Baker R."/>
            <person name="Thomas B.C."/>
            <person name="Morowitz M.J."/>
            <person name="Banfield J.F."/>
        </authorList>
    </citation>
    <scope>NUCLEOTIDE SEQUENCE [LARGE SCALE GENOMIC DNA]</scope>
    <source>
        <strain evidence="2">S2_005_002_R2_33</strain>
    </source>
</reference>
<name>A0A2W5NUT1_9SPHN</name>
<accession>A0A2W5NUT1</accession>
<protein>
    <submittedName>
        <fullName evidence="2">DUF924 domain-containing protein</fullName>
    </submittedName>
</protein>
<proteinExistence type="predicted"/>
<dbReference type="InterPro" id="IPR011990">
    <property type="entry name" value="TPR-like_helical_dom_sf"/>
</dbReference>
<evidence type="ECO:0000313" key="2">
    <source>
        <dbReference type="EMBL" id="PZQ56714.1"/>
    </source>
</evidence>
<feature type="region of interest" description="Disordered" evidence="1">
    <location>
        <begin position="162"/>
        <end position="189"/>
    </location>
</feature>
<dbReference type="Gene3D" id="1.25.40.10">
    <property type="entry name" value="Tetratricopeptide repeat domain"/>
    <property type="match status" value="1"/>
</dbReference>
<gene>
    <name evidence="2" type="ORF">DI555_05085</name>
</gene>
<dbReference type="Gene3D" id="1.20.58.320">
    <property type="entry name" value="TPR-like"/>
    <property type="match status" value="1"/>
</dbReference>
<comment type="caution">
    <text evidence="2">The sequence shown here is derived from an EMBL/GenBank/DDBJ whole genome shotgun (WGS) entry which is preliminary data.</text>
</comment>
<dbReference type="SUPFAM" id="SSF48452">
    <property type="entry name" value="TPR-like"/>
    <property type="match status" value="1"/>
</dbReference>
<dbReference type="EMBL" id="QFPX01000003">
    <property type="protein sequence ID" value="PZQ56714.1"/>
    <property type="molecule type" value="Genomic_DNA"/>
</dbReference>
<dbReference type="Pfam" id="PF06041">
    <property type="entry name" value="DUF924"/>
    <property type="match status" value="1"/>
</dbReference>